<proteinExistence type="predicted"/>
<protein>
    <submittedName>
        <fullName evidence="1">Uncharacterized protein</fullName>
    </submittedName>
</protein>
<dbReference type="VEuPathDB" id="AmoebaDB:EIN_258350"/>
<evidence type="ECO:0000313" key="1">
    <source>
        <dbReference type="EMBL" id="ELP84191.1"/>
    </source>
</evidence>
<dbReference type="RefSeq" id="XP_004183537.1">
    <property type="nucleotide sequence ID" value="XM_004183489.1"/>
</dbReference>
<sequence length="183" mass="21086">MKKVDEMKKNYKNVTFHVTYLSKETQEVEYLPMLETHCGDEKRSVVTVKVHQYLLDAECLSLTLAKCLPQELTIFADTRNAYEKCKAEKCDLRDPKFVWGAKYIEYVNVRKTKVGELTLPLTTKSLNMKDVYGDVVTTGCKLENLSVTGTYTGKTLTLFNVIWISKRMSLVLSKNREILQLKK</sequence>
<gene>
    <name evidence="1" type="ORF">EIN_258350</name>
</gene>
<dbReference type="KEGG" id="eiv:EIN_258350"/>
<evidence type="ECO:0000313" key="2">
    <source>
        <dbReference type="Proteomes" id="UP000014680"/>
    </source>
</evidence>
<dbReference type="GeneID" id="14883161"/>
<keyword evidence="2" id="KW-1185">Reference proteome</keyword>
<accession>A0A0A1TV72</accession>
<organism evidence="1 2">
    <name type="scientific">Entamoeba invadens IP1</name>
    <dbReference type="NCBI Taxonomy" id="370355"/>
    <lineage>
        <taxon>Eukaryota</taxon>
        <taxon>Amoebozoa</taxon>
        <taxon>Evosea</taxon>
        <taxon>Archamoebae</taxon>
        <taxon>Mastigamoebida</taxon>
        <taxon>Entamoebidae</taxon>
        <taxon>Entamoeba</taxon>
    </lineage>
</organism>
<dbReference type="Proteomes" id="UP000014680">
    <property type="component" value="Unassembled WGS sequence"/>
</dbReference>
<dbReference type="EMBL" id="KB207142">
    <property type="protein sequence ID" value="ELP84191.1"/>
    <property type="molecule type" value="Genomic_DNA"/>
</dbReference>
<name>A0A0A1TV72_ENTIV</name>
<dbReference type="AlphaFoldDB" id="A0A0A1TV72"/>
<reference evidence="1 2" key="1">
    <citation type="submission" date="2012-10" db="EMBL/GenBank/DDBJ databases">
        <authorList>
            <person name="Zafar N."/>
            <person name="Inman J."/>
            <person name="Hall N."/>
            <person name="Lorenzi H."/>
            <person name="Caler E."/>
        </authorList>
    </citation>
    <scope>NUCLEOTIDE SEQUENCE [LARGE SCALE GENOMIC DNA]</scope>
    <source>
        <strain evidence="1 2">IP1</strain>
    </source>
</reference>